<sequence>MTPKITQEVRMMLLAGEDISVKVEGRLFQQGELAGFVMPRETTLDLGLPKTTKRHWIAQLQSLVRNVHNKGIIHGDLKPDNILIHDGQLILCDWAAAQLKAEAKQPRQGTTIYQSAWRCRQYDLPLCEADDLYALGVSIWHIWLGEMPFNPDEHEDIEHEIADGLKPDLDAIDDEAVRSLIEMYLTSAPAGAAACSTYTSYGSDGEFNIFDVHGKMVLYGCLSRMCHTKQKKYKNCTLNGNAAHTYYVDVPCPAADARKAAQGFPAAMCPVVNQNSPHYDLVGGGLRTTESLNCPTCTGQTIH</sequence>
<dbReference type="SMART" id="SM00220">
    <property type="entry name" value="S_TKc"/>
    <property type="match status" value="1"/>
</dbReference>
<proteinExistence type="predicted"/>
<keyword evidence="3" id="KW-1185">Reference proteome</keyword>
<dbReference type="PROSITE" id="PS50011">
    <property type="entry name" value="PROTEIN_KINASE_DOM"/>
    <property type="match status" value="1"/>
</dbReference>
<evidence type="ECO:0000313" key="2">
    <source>
        <dbReference type="EMBL" id="GAT46728.1"/>
    </source>
</evidence>
<dbReference type="EMBL" id="DF842749">
    <property type="protein sequence ID" value="GAT46728.1"/>
    <property type="molecule type" value="Genomic_DNA"/>
</dbReference>
<dbReference type="InterPro" id="IPR008271">
    <property type="entry name" value="Ser/Thr_kinase_AS"/>
</dbReference>
<reference evidence="2" key="1">
    <citation type="submission" date="2014-09" db="EMBL/GenBank/DDBJ databases">
        <title>Genome sequence of the luminous mushroom Mycena chlorophos for searching fungal bioluminescence genes.</title>
        <authorList>
            <person name="Tanaka Y."/>
            <person name="Kasuga D."/>
            <person name="Oba Y."/>
            <person name="Hase S."/>
            <person name="Sato K."/>
            <person name="Oba Y."/>
            <person name="Sakakibara Y."/>
        </authorList>
    </citation>
    <scope>NUCLEOTIDE SEQUENCE</scope>
</reference>
<dbReference type="InterPro" id="IPR011009">
    <property type="entry name" value="Kinase-like_dom_sf"/>
</dbReference>
<dbReference type="Pfam" id="PF00069">
    <property type="entry name" value="Pkinase"/>
    <property type="match status" value="1"/>
</dbReference>
<dbReference type="PANTHER" id="PTHR24348">
    <property type="entry name" value="SERINE/THREONINE-PROTEIN KINASE UNC-51-RELATED"/>
    <property type="match status" value="1"/>
</dbReference>
<dbReference type="SUPFAM" id="SSF56112">
    <property type="entry name" value="Protein kinase-like (PK-like)"/>
    <property type="match status" value="1"/>
</dbReference>
<organism evidence="2 3">
    <name type="scientific">Mycena chlorophos</name>
    <name type="common">Agaric fungus</name>
    <name type="synonym">Agaricus chlorophos</name>
    <dbReference type="NCBI Taxonomy" id="658473"/>
    <lineage>
        <taxon>Eukaryota</taxon>
        <taxon>Fungi</taxon>
        <taxon>Dikarya</taxon>
        <taxon>Basidiomycota</taxon>
        <taxon>Agaricomycotina</taxon>
        <taxon>Agaricomycetes</taxon>
        <taxon>Agaricomycetidae</taxon>
        <taxon>Agaricales</taxon>
        <taxon>Marasmiineae</taxon>
        <taxon>Mycenaceae</taxon>
        <taxon>Mycena</taxon>
    </lineage>
</organism>
<evidence type="ECO:0000259" key="1">
    <source>
        <dbReference type="PROSITE" id="PS50011"/>
    </source>
</evidence>
<dbReference type="Gene3D" id="1.10.510.10">
    <property type="entry name" value="Transferase(Phosphotransferase) domain 1"/>
    <property type="match status" value="1"/>
</dbReference>
<dbReference type="Proteomes" id="UP000815677">
    <property type="component" value="Unassembled WGS sequence"/>
</dbReference>
<feature type="domain" description="Protein kinase" evidence="1">
    <location>
        <begin position="1"/>
        <end position="207"/>
    </location>
</feature>
<dbReference type="InterPro" id="IPR045269">
    <property type="entry name" value="Atg1-like"/>
</dbReference>
<name>A0ABQ0L6P8_MYCCL</name>
<gene>
    <name evidence="2" type="ORF">MCHLO_04228</name>
</gene>
<dbReference type="PROSITE" id="PS00108">
    <property type="entry name" value="PROTEIN_KINASE_ST"/>
    <property type="match status" value="1"/>
</dbReference>
<accession>A0ABQ0L6P8</accession>
<evidence type="ECO:0000313" key="3">
    <source>
        <dbReference type="Proteomes" id="UP000815677"/>
    </source>
</evidence>
<dbReference type="PANTHER" id="PTHR24348:SF68">
    <property type="entry name" value="SERINE_THREONINE-PROTEIN KINASE ATG1C"/>
    <property type="match status" value="1"/>
</dbReference>
<dbReference type="InterPro" id="IPR000719">
    <property type="entry name" value="Prot_kinase_dom"/>
</dbReference>
<protein>
    <recommendedName>
        <fullName evidence="1">Protein kinase domain-containing protein</fullName>
    </recommendedName>
</protein>